<dbReference type="Proteomes" id="UP000469670">
    <property type="component" value="Unassembled WGS sequence"/>
</dbReference>
<reference evidence="1 2" key="1">
    <citation type="submission" date="2020-01" db="EMBL/GenBank/DDBJ databases">
        <title>Insect and environment-associated Actinomycetes.</title>
        <authorList>
            <person name="Currrie C."/>
            <person name="Chevrette M."/>
            <person name="Carlson C."/>
            <person name="Stubbendieck R."/>
            <person name="Wendt-Pienkowski E."/>
        </authorList>
    </citation>
    <scope>NUCLEOTIDE SEQUENCE [LARGE SCALE GENOMIC DNA]</scope>
    <source>
        <strain evidence="1 2">SID7590</strain>
    </source>
</reference>
<name>A0A7K3RZF4_9ACTN</name>
<keyword evidence="1" id="KW-0418">Kinase</keyword>
<organism evidence="1 2">
    <name type="scientific">Streptomyces parvus</name>
    <dbReference type="NCBI Taxonomy" id="66428"/>
    <lineage>
        <taxon>Bacteria</taxon>
        <taxon>Bacillati</taxon>
        <taxon>Actinomycetota</taxon>
        <taxon>Actinomycetes</taxon>
        <taxon>Kitasatosporales</taxon>
        <taxon>Streptomycetaceae</taxon>
        <taxon>Streptomyces</taxon>
    </lineage>
</organism>
<accession>A0A7K3RZF4</accession>
<evidence type="ECO:0000313" key="1">
    <source>
        <dbReference type="EMBL" id="NEC20630.1"/>
    </source>
</evidence>
<dbReference type="EMBL" id="JAAGMP010000908">
    <property type="protein sequence ID" value="NEC20630.1"/>
    <property type="molecule type" value="Genomic_DNA"/>
</dbReference>
<keyword evidence="1" id="KW-0808">Transferase</keyword>
<dbReference type="AlphaFoldDB" id="A0A7K3RZF4"/>
<comment type="caution">
    <text evidence="1">The sequence shown here is derived from an EMBL/GenBank/DDBJ whole genome shotgun (WGS) entry which is preliminary data.</text>
</comment>
<protein>
    <submittedName>
        <fullName evidence="1">Serine/threonine protein kinase</fullName>
    </submittedName>
</protein>
<gene>
    <name evidence="1" type="ORF">G3I50_20650</name>
</gene>
<feature type="non-terminal residue" evidence="1">
    <location>
        <position position="1"/>
    </location>
</feature>
<proteinExistence type="predicted"/>
<sequence length="94" mass="10140">GAPPATWAAEAYDAVGLIARAAGATSASGEVRSGIGGRIVRTEHRGIVRTLAFTASIRQVRIPDGIFLYRIEQGRPRFLGPYEEVREASDSSRR</sequence>
<dbReference type="GO" id="GO:0004674">
    <property type="term" value="F:protein serine/threonine kinase activity"/>
    <property type="evidence" value="ECO:0007669"/>
    <property type="project" value="UniProtKB-KW"/>
</dbReference>
<evidence type="ECO:0000313" key="2">
    <source>
        <dbReference type="Proteomes" id="UP000469670"/>
    </source>
</evidence>
<keyword evidence="1" id="KW-0723">Serine/threonine-protein kinase</keyword>